<feature type="compositionally biased region" description="Basic residues" evidence="1">
    <location>
        <begin position="1"/>
        <end position="10"/>
    </location>
</feature>
<name>S9U2L2_9TRYP</name>
<reference evidence="2 3" key="1">
    <citation type="journal article" date="2013" name="PLoS ONE">
        <title>Predicting the Proteins of Angomonas deanei, Strigomonas culicis and Their Respective Endosymbionts Reveals New Aspects of the Trypanosomatidae Family.</title>
        <authorList>
            <person name="Motta M.C."/>
            <person name="Martins A.C."/>
            <person name="de Souza S.S."/>
            <person name="Catta-Preta C.M."/>
            <person name="Silva R."/>
            <person name="Klein C.C."/>
            <person name="de Almeida L.G."/>
            <person name="de Lima Cunha O."/>
            <person name="Ciapina L.P."/>
            <person name="Brocchi M."/>
            <person name="Colabardini A.C."/>
            <person name="de Araujo Lima B."/>
            <person name="Machado C.R."/>
            <person name="de Almeida Soares C.M."/>
            <person name="Probst C.M."/>
            <person name="de Menezes C.B."/>
            <person name="Thompson C.E."/>
            <person name="Bartholomeu D.C."/>
            <person name="Gradia D.F."/>
            <person name="Pavoni D.P."/>
            <person name="Grisard E.C."/>
            <person name="Fantinatti-Garboggini F."/>
            <person name="Marchini F.K."/>
            <person name="Rodrigues-Luiz G.F."/>
            <person name="Wagner G."/>
            <person name="Goldman G.H."/>
            <person name="Fietto J.L."/>
            <person name="Elias M.C."/>
            <person name="Goldman M.H."/>
            <person name="Sagot M.F."/>
            <person name="Pereira M."/>
            <person name="Stoco P.H."/>
            <person name="de Mendonca-Neto R.P."/>
            <person name="Teixeira S.M."/>
            <person name="Maciel T.E."/>
            <person name="de Oliveira Mendes T.A."/>
            <person name="Urmenyi T.P."/>
            <person name="de Souza W."/>
            <person name="Schenkman S."/>
            <person name="de Vasconcelos A.T."/>
        </authorList>
    </citation>
    <scope>NUCLEOTIDE SEQUENCE [LARGE SCALE GENOMIC DNA]</scope>
</reference>
<gene>
    <name evidence="2" type="ORF">STCU_07835</name>
</gene>
<protein>
    <submittedName>
        <fullName evidence="2">Uncharacterized protein</fullName>
    </submittedName>
</protein>
<evidence type="ECO:0000313" key="2">
    <source>
        <dbReference type="EMBL" id="EPY23168.1"/>
    </source>
</evidence>
<evidence type="ECO:0000313" key="3">
    <source>
        <dbReference type="Proteomes" id="UP000015354"/>
    </source>
</evidence>
<sequence length="219" mass="24238">MGGFGMRKKSFCGPESEMDRQQSIARRRSSIRFQSTANIAEGAGDGNAADGMARHGSKFINRHSRNTQDSVSIYGAMDDKEDVHDLKQYYGDMAARQEQKELDGVKTVRSYRGAVDEGEDMGKPRRVTTTRNHTGKATGYGGINFKRDIAMRRGEQWGDLEVRPGDKTRALQAPVMVMVDAPVVPQVFNKEDVHSYSNLSDVFADGAVPGDDDENEFGH</sequence>
<dbReference type="Proteomes" id="UP000015354">
    <property type="component" value="Unassembled WGS sequence"/>
</dbReference>
<feature type="region of interest" description="Disordered" evidence="1">
    <location>
        <begin position="1"/>
        <end position="76"/>
    </location>
</feature>
<proteinExistence type="predicted"/>
<feature type="compositionally biased region" description="Low complexity" evidence="1">
    <location>
        <begin position="31"/>
        <end position="51"/>
    </location>
</feature>
<organism evidence="2 3">
    <name type="scientific">Strigomonas culicis</name>
    <dbReference type="NCBI Taxonomy" id="28005"/>
    <lineage>
        <taxon>Eukaryota</taxon>
        <taxon>Discoba</taxon>
        <taxon>Euglenozoa</taxon>
        <taxon>Kinetoplastea</taxon>
        <taxon>Metakinetoplastina</taxon>
        <taxon>Trypanosomatida</taxon>
        <taxon>Trypanosomatidae</taxon>
        <taxon>Strigomonadinae</taxon>
        <taxon>Strigomonas</taxon>
    </lineage>
</organism>
<dbReference type="AlphaFoldDB" id="S9U2L2"/>
<feature type="region of interest" description="Disordered" evidence="1">
    <location>
        <begin position="114"/>
        <end position="140"/>
    </location>
</feature>
<dbReference type="OrthoDB" id="263782at2759"/>
<dbReference type="EMBL" id="ATMH01007835">
    <property type="protein sequence ID" value="EPY23168.1"/>
    <property type="molecule type" value="Genomic_DNA"/>
</dbReference>
<feature type="compositionally biased region" description="Basic residues" evidence="1">
    <location>
        <begin position="55"/>
        <end position="65"/>
    </location>
</feature>
<evidence type="ECO:0000256" key="1">
    <source>
        <dbReference type="SAM" id="MobiDB-lite"/>
    </source>
</evidence>
<keyword evidence="3" id="KW-1185">Reference proteome</keyword>
<comment type="caution">
    <text evidence="2">The sequence shown here is derived from an EMBL/GenBank/DDBJ whole genome shotgun (WGS) entry which is preliminary data.</text>
</comment>
<accession>S9U2L2</accession>